<accession>A0A9J7LVE1</accession>
<dbReference type="RefSeq" id="XP_035689169.1">
    <property type="nucleotide sequence ID" value="XM_035833276.1"/>
</dbReference>
<feature type="domain" description="BRICHOS" evidence="3">
    <location>
        <begin position="84"/>
        <end position="188"/>
    </location>
</feature>
<dbReference type="OrthoDB" id="10046202at2759"/>
<protein>
    <submittedName>
        <fullName evidence="5">Uncharacterized protein LOC118424627</fullName>
    </submittedName>
</protein>
<dbReference type="PROSITE" id="PS50869">
    <property type="entry name" value="BRICHOS"/>
    <property type="match status" value="1"/>
</dbReference>
<evidence type="ECO:0000313" key="4">
    <source>
        <dbReference type="Proteomes" id="UP000001554"/>
    </source>
</evidence>
<dbReference type="Gene3D" id="3.30.390.150">
    <property type="match status" value="1"/>
</dbReference>
<keyword evidence="1" id="KW-1015">Disulfide bond</keyword>
<organism evidence="4 5">
    <name type="scientific">Branchiostoma floridae</name>
    <name type="common">Florida lancelet</name>
    <name type="synonym">Amphioxus</name>
    <dbReference type="NCBI Taxonomy" id="7739"/>
    <lineage>
        <taxon>Eukaryota</taxon>
        <taxon>Metazoa</taxon>
        <taxon>Chordata</taxon>
        <taxon>Cephalochordata</taxon>
        <taxon>Leptocardii</taxon>
        <taxon>Amphioxiformes</taxon>
        <taxon>Branchiostomatidae</taxon>
        <taxon>Branchiostoma</taxon>
    </lineage>
</organism>
<dbReference type="Pfam" id="PF04089">
    <property type="entry name" value="BRICHOS"/>
    <property type="match status" value="1"/>
</dbReference>
<dbReference type="Proteomes" id="UP000001554">
    <property type="component" value="Chromosome 1"/>
</dbReference>
<dbReference type="KEGG" id="bfo:118424627"/>
<evidence type="ECO:0000313" key="5">
    <source>
        <dbReference type="RefSeq" id="XP_035689169.1"/>
    </source>
</evidence>
<evidence type="ECO:0000259" key="3">
    <source>
        <dbReference type="PROSITE" id="PS50869"/>
    </source>
</evidence>
<reference evidence="5" key="2">
    <citation type="submission" date="2025-08" db="UniProtKB">
        <authorList>
            <consortium name="RefSeq"/>
        </authorList>
    </citation>
    <scope>IDENTIFICATION</scope>
    <source>
        <strain evidence="5">S238N-H82</strain>
        <tissue evidence="5">Testes</tissue>
    </source>
</reference>
<name>A0A9J7LVE1_BRAFL</name>
<sequence>MGLLAAVSLLVICAVSTQAYVLPRPYPKPWLPPPYLPHPFPQYPSPDGIDGLRVRRSTDDVAPQEELFYVDVINQVEAFEVPKDDLTDHVTVLMDAKRGVAVYKDMTQEVCMISRLDDSILPSNAQQARHFKVKVLTEEEEEAYLNAAKDAGQQPVLMTSTGAQVENLAEVAGQTAADLCGEYPVYELVPEGPHRTRRIVPLLVRGAVALGRSRAFRVAVVAGATLMLTGDTGRN</sequence>
<dbReference type="AlphaFoldDB" id="A0A9J7LVE1"/>
<feature type="signal peptide" evidence="2">
    <location>
        <begin position="1"/>
        <end position="19"/>
    </location>
</feature>
<dbReference type="InterPro" id="IPR007084">
    <property type="entry name" value="BRICHOS_dom"/>
</dbReference>
<proteinExistence type="predicted"/>
<reference evidence="4" key="1">
    <citation type="journal article" date="2020" name="Nat. Ecol. Evol.">
        <title>Deeply conserved synteny resolves early events in vertebrate evolution.</title>
        <authorList>
            <person name="Simakov O."/>
            <person name="Marletaz F."/>
            <person name="Yue J.X."/>
            <person name="O'Connell B."/>
            <person name="Jenkins J."/>
            <person name="Brandt A."/>
            <person name="Calef R."/>
            <person name="Tung C.H."/>
            <person name="Huang T.K."/>
            <person name="Schmutz J."/>
            <person name="Satoh N."/>
            <person name="Yu J.K."/>
            <person name="Putnam N.H."/>
            <person name="Green R.E."/>
            <person name="Rokhsar D.S."/>
        </authorList>
    </citation>
    <scope>NUCLEOTIDE SEQUENCE [LARGE SCALE GENOMIC DNA]</scope>
    <source>
        <strain evidence="4">S238N-H82</strain>
    </source>
</reference>
<keyword evidence="4" id="KW-1185">Reference proteome</keyword>
<dbReference type="OMA" id="WLPPPYL"/>
<evidence type="ECO:0000256" key="2">
    <source>
        <dbReference type="SAM" id="SignalP"/>
    </source>
</evidence>
<keyword evidence="2" id="KW-0732">Signal</keyword>
<gene>
    <name evidence="5" type="primary">LOC118424627</name>
</gene>
<evidence type="ECO:0000256" key="1">
    <source>
        <dbReference type="ARBA" id="ARBA00023157"/>
    </source>
</evidence>
<feature type="chain" id="PRO_5039912275" evidence="2">
    <location>
        <begin position="20"/>
        <end position="235"/>
    </location>
</feature>
<dbReference type="GeneID" id="118424627"/>